<sequence length="378" mass="43102">SIEALRYYAPGEWGKLLGLDRAPEVRTLRLKLKHLADQEQAFSWSSTLCKDWMLEAPEEAAVLYVDGHVRVYHGTAKVLPKHYVARERLCLSATADYWVNAMDGKPFFVVSQAADPGLLQVLERDIVPRLEADIPNQPGADELDADPLRHRFTVVFDREGYSPAFFAKMKKRRIACLTYHKYPGEDWPSDEFIATEVRMASGQQITIRLAERGSRLSNGLWVREFRKLAEGGHQTALLSTDYRAPAAVLAPAMFGRWSQENFFRYMRQSFNLDGLVDYRSDHVPETIMVVNPAHRSLDGKVRQKVGVLNRRTAEFGALNLDGEIEPATVEAYAQKKSDLQDVITRLRKEVDELKAQRKATQRHIAYQDLPADARFDRL</sequence>
<evidence type="ECO:0000256" key="1">
    <source>
        <dbReference type="SAM" id="Coils"/>
    </source>
</evidence>
<dbReference type="EMBL" id="JACDQQ010001909">
    <property type="protein sequence ID" value="MBA0087255.1"/>
    <property type="molecule type" value="Genomic_DNA"/>
</dbReference>
<dbReference type="InterPro" id="IPR049343">
    <property type="entry name" value="Transposase_29"/>
</dbReference>
<dbReference type="AlphaFoldDB" id="A0A7V8SYC5"/>
<proteinExistence type="predicted"/>
<feature type="coiled-coil region" evidence="1">
    <location>
        <begin position="329"/>
        <end position="363"/>
    </location>
</feature>
<organism evidence="2 3">
    <name type="scientific">Candidatus Acidiferrum panamense</name>
    <dbReference type="NCBI Taxonomy" id="2741543"/>
    <lineage>
        <taxon>Bacteria</taxon>
        <taxon>Pseudomonadati</taxon>
        <taxon>Acidobacteriota</taxon>
        <taxon>Terriglobia</taxon>
        <taxon>Candidatus Acidiferrales</taxon>
        <taxon>Candidatus Acidiferrum</taxon>
    </lineage>
</organism>
<feature type="non-terminal residue" evidence="2">
    <location>
        <position position="378"/>
    </location>
</feature>
<evidence type="ECO:0000313" key="2">
    <source>
        <dbReference type="EMBL" id="MBA0087255.1"/>
    </source>
</evidence>
<protein>
    <submittedName>
        <fullName evidence="2">Uncharacterized protein</fullName>
    </submittedName>
</protein>
<gene>
    <name evidence="2" type="ORF">HRJ53_19905</name>
</gene>
<evidence type="ECO:0000313" key="3">
    <source>
        <dbReference type="Proteomes" id="UP000567293"/>
    </source>
</evidence>
<feature type="non-terminal residue" evidence="2">
    <location>
        <position position="1"/>
    </location>
</feature>
<keyword evidence="3" id="KW-1185">Reference proteome</keyword>
<dbReference type="Pfam" id="PF21804">
    <property type="entry name" value="Transposase_29"/>
    <property type="match status" value="1"/>
</dbReference>
<accession>A0A7V8SYC5</accession>
<reference evidence="2" key="1">
    <citation type="submission" date="2020-06" db="EMBL/GenBank/DDBJ databases">
        <title>Legume-microbial interactions unlock mineral nutrients during tropical forest succession.</title>
        <authorList>
            <person name="Epihov D.Z."/>
        </authorList>
    </citation>
    <scope>NUCLEOTIDE SEQUENCE [LARGE SCALE GENOMIC DNA]</scope>
    <source>
        <strain evidence="2">Pan2503</strain>
    </source>
</reference>
<dbReference type="Proteomes" id="UP000567293">
    <property type="component" value="Unassembled WGS sequence"/>
</dbReference>
<keyword evidence="1" id="KW-0175">Coiled coil</keyword>
<comment type="caution">
    <text evidence="2">The sequence shown here is derived from an EMBL/GenBank/DDBJ whole genome shotgun (WGS) entry which is preliminary data.</text>
</comment>
<name>A0A7V8SYC5_9BACT</name>